<proteinExistence type="predicted"/>
<organism evidence="1 2">
    <name type="scientific">Crepidotus variabilis</name>
    <dbReference type="NCBI Taxonomy" id="179855"/>
    <lineage>
        <taxon>Eukaryota</taxon>
        <taxon>Fungi</taxon>
        <taxon>Dikarya</taxon>
        <taxon>Basidiomycota</taxon>
        <taxon>Agaricomycotina</taxon>
        <taxon>Agaricomycetes</taxon>
        <taxon>Agaricomycetidae</taxon>
        <taxon>Agaricales</taxon>
        <taxon>Agaricineae</taxon>
        <taxon>Crepidotaceae</taxon>
        <taxon>Crepidotus</taxon>
    </lineage>
</organism>
<sequence>MANTSLFSRDSSADRAAHAAFSQLPLPLPRPVIRTYARKDKERIMRATLRRERLASATEQPLISMTRLDADQRLKRNRNELVVAATFRSHSKTVLKGEARLTDPETSPTTKSKMNDLLDKLGKPQLLQTLEEVNHIAWIGVPFPFSKADFNNVIEKLQNGRQPHAPAKVFAYRCPFCNATITKSPTPSPEQLSIIQDLQLVLKNGQGSMSNLNCWSAPELRATFNGLFLDCR</sequence>
<keyword evidence="2" id="KW-1185">Reference proteome</keyword>
<dbReference type="Proteomes" id="UP000807306">
    <property type="component" value="Unassembled WGS sequence"/>
</dbReference>
<comment type="caution">
    <text evidence="1">The sequence shown here is derived from an EMBL/GenBank/DDBJ whole genome shotgun (WGS) entry which is preliminary data.</text>
</comment>
<gene>
    <name evidence="1" type="ORF">CPB83DRAFT_841415</name>
</gene>
<evidence type="ECO:0000313" key="1">
    <source>
        <dbReference type="EMBL" id="KAF9521254.1"/>
    </source>
</evidence>
<dbReference type="EMBL" id="MU158198">
    <property type="protein sequence ID" value="KAF9521254.1"/>
    <property type="molecule type" value="Genomic_DNA"/>
</dbReference>
<protein>
    <submittedName>
        <fullName evidence="1">Uncharacterized protein</fullName>
    </submittedName>
</protein>
<name>A0A9P6BBC3_9AGAR</name>
<evidence type="ECO:0000313" key="2">
    <source>
        <dbReference type="Proteomes" id="UP000807306"/>
    </source>
</evidence>
<reference evidence="1" key="1">
    <citation type="submission" date="2020-11" db="EMBL/GenBank/DDBJ databases">
        <authorList>
            <consortium name="DOE Joint Genome Institute"/>
            <person name="Ahrendt S."/>
            <person name="Riley R."/>
            <person name="Andreopoulos W."/>
            <person name="Labutti K."/>
            <person name="Pangilinan J."/>
            <person name="Ruiz-Duenas F.J."/>
            <person name="Barrasa J.M."/>
            <person name="Sanchez-Garcia M."/>
            <person name="Camarero S."/>
            <person name="Miyauchi S."/>
            <person name="Serrano A."/>
            <person name="Linde D."/>
            <person name="Babiker R."/>
            <person name="Drula E."/>
            <person name="Ayuso-Fernandez I."/>
            <person name="Pacheco R."/>
            <person name="Padilla G."/>
            <person name="Ferreira P."/>
            <person name="Barriuso J."/>
            <person name="Kellner H."/>
            <person name="Castanera R."/>
            <person name="Alfaro M."/>
            <person name="Ramirez L."/>
            <person name="Pisabarro A.G."/>
            <person name="Kuo A."/>
            <person name="Tritt A."/>
            <person name="Lipzen A."/>
            <person name="He G."/>
            <person name="Yan M."/>
            <person name="Ng V."/>
            <person name="Cullen D."/>
            <person name="Martin F."/>
            <person name="Rosso M.-N."/>
            <person name="Henrissat B."/>
            <person name="Hibbett D."/>
            <person name="Martinez A.T."/>
            <person name="Grigoriev I.V."/>
        </authorList>
    </citation>
    <scope>NUCLEOTIDE SEQUENCE</scope>
    <source>
        <strain evidence="1">CBS 506.95</strain>
    </source>
</reference>
<accession>A0A9P6BBC3</accession>
<dbReference type="AlphaFoldDB" id="A0A9P6BBC3"/>